<sequence>MGSVATAVLDACTVINLIHIDNSEEFLIKKLNKYLKIFISDKVFTEIKTNIFKNDIERDRIENAVSCFINYKVSDSLFEEFGKDFLKKVRSISNYKKDNGEFFSTALSLYYSQVMPSKLFFYTDDFTAKEDFSSFFDLHQIGGIKDTADLLLLLYRLDEQFSKRELIRLLSSLHSEYAVGLSNLISKLRDYINTLSPKLRKDKEFNEKLRKLIDKLHKHSLEDLGDFKSFFERKRGNHHKQISCILNEYRIVFDLQTRNNNYLDKIQNLIKYLEEKELYKFIGE</sequence>
<proteinExistence type="predicted"/>
<reference evidence="1 2" key="1">
    <citation type="submission" date="2018-09" db="EMBL/GenBank/DDBJ databases">
        <title>Insights into the microbiota of Asian seabass (Lates calcarifer) with tenacibaculosis symptoms and description of sp. nov. Tenacibaculum singaporense.</title>
        <authorList>
            <person name="Miyake S."/>
            <person name="Soh M."/>
            <person name="Azman M.N."/>
            <person name="Ngoh S.Y."/>
            <person name="Orban L."/>
        </authorList>
    </citation>
    <scope>NUCLEOTIDE SEQUENCE [LARGE SCALE GENOMIC DNA]</scope>
    <source>
        <strain evidence="1 2">DSM 106434</strain>
    </source>
</reference>
<accession>A0A3S8R7Y8</accession>
<organism evidence="1 2">
    <name type="scientific">Tenacibaculum singaporense</name>
    <dbReference type="NCBI Taxonomy" id="2358479"/>
    <lineage>
        <taxon>Bacteria</taxon>
        <taxon>Pseudomonadati</taxon>
        <taxon>Bacteroidota</taxon>
        <taxon>Flavobacteriia</taxon>
        <taxon>Flavobacteriales</taxon>
        <taxon>Flavobacteriaceae</taxon>
        <taxon>Tenacibaculum</taxon>
    </lineage>
</organism>
<gene>
    <name evidence="1" type="ORF">D6T69_09855</name>
</gene>
<evidence type="ECO:0008006" key="3">
    <source>
        <dbReference type="Google" id="ProtNLM"/>
    </source>
</evidence>
<dbReference type="RefSeq" id="WP_125067566.1">
    <property type="nucleotide sequence ID" value="NZ_CP032548.1"/>
</dbReference>
<dbReference type="AlphaFoldDB" id="A0A3S8R7Y8"/>
<evidence type="ECO:0000313" key="2">
    <source>
        <dbReference type="Proteomes" id="UP000274593"/>
    </source>
</evidence>
<dbReference type="Proteomes" id="UP000274593">
    <property type="component" value="Chromosome"/>
</dbReference>
<evidence type="ECO:0000313" key="1">
    <source>
        <dbReference type="EMBL" id="AZJ35804.1"/>
    </source>
</evidence>
<name>A0A3S8R7Y8_9FLAO</name>
<keyword evidence="2" id="KW-1185">Reference proteome</keyword>
<dbReference type="KEGG" id="tsig:D6T69_09855"/>
<dbReference type="EMBL" id="CP032548">
    <property type="protein sequence ID" value="AZJ35804.1"/>
    <property type="molecule type" value="Genomic_DNA"/>
</dbReference>
<protein>
    <recommendedName>
        <fullName evidence="3">DUF4935 domain-containing protein</fullName>
    </recommendedName>
</protein>